<feature type="compositionally biased region" description="Polar residues" evidence="1">
    <location>
        <begin position="11"/>
        <end position="21"/>
    </location>
</feature>
<comment type="caution">
    <text evidence="2">The sequence shown here is derived from an EMBL/GenBank/DDBJ whole genome shotgun (WGS) entry which is preliminary data.</text>
</comment>
<feature type="region of interest" description="Disordered" evidence="1">
    <location>
        <begin position="107"/>
        <end position="126"/>
    </location>
</feature>
<accession>A0A8J5CZL1</accession>
<dbReference type="EMBL" id="JACEEZ010008807">
    <property type="protein sequence ID" value="KAG0723000.1"/>
    <property type="molecule type" value="Genomic_DNA"/>
</dbReference>
<name>A0A8J5CZL1_CHIOP</name>
<dbReference type="AlphaFoldDB" id="A0A8J5CZL1"/>
<keyword evidence="3" id="KW-1185">Reference proteome</keyword>
<reference evidence="2" key="1">
    <citation type="submission" date="2020-07" db="EMBL/GenBank/DDBJ databases">
        <title>The High-quality genome of the commercially important snow crab, Chionoecetes opilio.</title>
        <authorList>
            <person name="Jeong J.-H."/>
            <person name="Ryu S."/>
        </authorList>
    </citation>
    <scope>NUCLEOTIDE SEQUENCE</scope>
    <source>
        <strain evidence="2">MADBK_172401_WGS</strain>
        <tissue evidence="2">Digestive gland</tissue>
    </source>
</reference>
<evidence type="ECO:0000313" key="2">
    <source>
        <dbReference type="EMBL" id="KAG0723000.1"/>
    </source>
</evidence>
<evidence type="ECO:0000256" key="1">
    <source>
        <dbReference type="SAM" id="MobiDB-lite"/>
    </source>
</evidence>
<evidence type="ECO:0000313" key="3">
    <source>
        <dbReference type="Proteomes" id="UP000770661"/>
    </source>
</evidence>
<feature type="compositionally biased region" description="Basic and acidic residues" evidence="1">
    <location>
        <begin position="107"/>
        <end position="117"/>
    </location>
</feature>
<gene>
    <name evidence="2" type="ORF">GWK47_043439</name>
</gene>
<organism evidence="2 3">
    <name type="scientific">Chionoecetes opilio</name>
    <name type="common">Atlantic snow crab</name>
    <name type="synonym">Cancer opilio</name>
    <dbReference type="NCBI Taxonomy" id="41210"/>
    <lineage>
        <taxon>Eukaryota</taxon>
        <taxon>Metazoa</taxon>
        <taxon>Ecdysozoa</taxon>
        <taxon>Arthropoda</taxon>
        <taxon>Crustacea</taxon>
        <taxon>Multicrustacea</taxon>
        <taxon>Malacostraca</taxon>
        <taxon>Eumalacostraca</taxon>
        <taxon>Eucarida</taxon>
        <taxon>Decapoda</taxon>
        <taxon>Pleocyemata</taxon>
        <taxon>Brachyura</taxon>
        <taxon>Eubrachyura</taxon>
        <taxon>Majoidea</taxon>
        <taxon>Majidae</taxon>
        <taxon>Chionoecetes</taxon>
    </lineage>
</organism>
<protein>
    <submittedName>
        <fullName evidence="2">Uncharacterized protein</fullName>
    </submittedName>
</protein>
<feature type="region of interest" description="Disordered" evidence="1">
    <location>
        <begin position="1"/>
        <end position="32"/>
    </location>
</feature>
<dbReference type="Proteomes" id="UP000770661">
    <property type="component" value="Unassembled WGS sequence"/>
</dbReference>
<sequence>MEEMGNPLRLNYSSGSPCPEQQTDDDCGHSSGRTVRQMEKLATRAPPLTSQREVKATATLQMSPSLQETTCSLFSSCYIASQMPPCFQHVRRNRHCSGICYMADSLKDGHSQPREERELGDESELSSAVPAKLARKSFSRINEQQDGAASLSWLLNVADIDPQTTKISSPHKAPGRSFAPIARICQF</sequence>
<proteinExistence type="predicted"/>